<feature type="chain" id="PRO_5001800070" description="beta-lactamase" evidence="4">
    <location>
        <begin position="23"/>
        <end position="354"/>
    </location>
</feature>
<dbReference type="EC" id="3.5.2.6" evidence="3"/>
<organism evidence="6 7">
    <name type="scientific">Hyalangium minutum</name>
    <dbReference type="NCBI Taxonomy" id="394096"/>
    <lineage>
        <taxon>Bacteria</taxon>
        <taxon>Pseudomonadati</taxon>
        <taxon>Myxococcota</taxon>
        <taxon>Myxococcia</taxon>
        <taxon>Myxococcales</taxon>
        <taxon>Cystobacterineae</taxon>
        <taxon>Archangiaceae</taxon>
        <taxon>Hyalangium</taxon>
    </lineage>
</organism>
<dbReference type="PANTHER" id="PTHR35333:SF3">
    <property type="entry name" value="BETA-LACTAMASE-TYPE TRANSPEPTIDASE FOLD CONTAINING PROTEIN"/>
    <property type="match status" value="1"/>
</dbReference>
<evidence type="ECO:0000256" key="4">
    <source>
        <dbReference type="SAM" id="SignalP"/>
    </source>
</evidence>
<keyword evidence="7" id="KW-1185">Reference proteome</keyword>
<keyword evidence="4" id="KW-0732">Signal</keyword>
<evidence type="ECO:0000256" key="2">
    <source>
        <dbReference type="ARBA" id="ARBA00009009"/>
    </source>
</evidence>
<gene>
    <name evidence="6" type="ORF">DB31_6972</name>
</gene>
<feature type="domain" description="Beta-lactamase class A catalytic" evidence="5">
    <location>
        <begin position="51"/>
        <end position="320"/>
    </location>
</feature>
<name>A0A085WN07_9BACT</name>
<evidence type="ECO:0000313" key="7">
    <source>
        <dbReference type="Proteomes" id="UP000028725"/>
    </source>
</evidence>
<proteinExistence type="inferred from homology"/>
<evidence type="ECO:0000259" key="5">
    <source>
        <dbReference type="Pfam" id="PF13354"/>
    </source>
</evidence>
<dbReference type="Gene3D" id="3.40.710.10">
    <property type="entry name" value="DD-peptidase/beta-lactamase superfamily"/>
    <property type="match status" value="1"/>
</dbReference>
<dbReference type="GO" id="GO:0046677">
    <property type="term" value="P:response to antibiotic"/>
    <property type="evidence" value="ECO:0007669"/>
    <property type="project" value="InterPro"/>
</dbReference>
<dbReference type="GO" id="GO:0008800">
    <property type="term" value="F:beta-lactamase activity"/>
    <property type="evidence" value="ECO:0007669"/>
    <property type="project" value="UniProtKB-EC"/>
</dbReference>
<dbReference type="STRING" id="394096.DB31_6972"/>
<dbReference type="OrthoDB" id="9784149at2"/>
<dbReference type="InterPro" id="IPR000871">
    <property type="entry name" value="Beta-lactam_class-A"/>
</dbReference>
<dbReference type="PATRIC" id="fig|394096.3.peg.3017"/>
<feature type="signal peptide" evidence="4">
    <location>
        <begin position="1"/>
        <end position="22"/>
    </location>
</feature>
<dbReference type="RefSeq" id="WP_044187790.1">
    <property type="nucleotide sequence ID" value="NZ_JMCB01000005.1"/>
</dbReference>
<sequence>MASAAVVSLLIAAVLATPASEAIGERPVVGWLSGLAPGVEEVARDFEGELSLYVLNVEDGESYAYDADTPTYLSSAIKIMVMLEVLHQVELQQLSWDELLELRPDDLRDGMHRLGSARPGERLSIATLLEYMMGDSDNAAADLLIRRVGLDRVKAQLAARGIQTGPLTSLLEERQRIYGKLDPRAREFTPAQIQALGQHASLASRARFLSGLLEHSPAWTGRELDQAFSSFYEEKVNSASMRDMGRLLAQVARCEGLSADSCSRAHQLMRGCRTGRGRIAAGLPKTAAWAHKTGTQHRRACDLGFLELRPGQTIVIAACTRGFWHVADAERLFARLGKLISTAASTPAPRHPEL</sequence>
<dbReference type="PANTHER" id="PTHR35333">
    <property type="entry name" value="BETA-LACTAMASE"/>
    <property type="match status" value="1"/>
</dbReference>
<dbReference type="Pfam" id="PF13354">
    <property type="entry name" value="Beta-lactamase2"/>
    <property type="match status" value="1"/>
</dbReference>
<reference evidence="6 7" key="1">
    <citation type="submission" date="2014-04" db="EMBL/GenBank/DDBJ databases">
        <title>Genome assembly of Hyalangium minutum DSM 14724.</title>
        <authorList>
            <person name="Sharma G."/>
            <person name="Subramanian S."/>
        </authorList>
    </citation>
    <scope>NUCLEOTIDE SEQUENCE [LARGE SCALE GENOMIC DNA]</scope>
    <source>
        <strain evidence="6 7">DSM 14724</strain>
    </source>
</reference>
<comment type="caution">
    <text evidence="6">The sequence shown here is derived from an EMBL/GenBank/DDBJ whole genome shotgun (WGS) entry which is preliminary data.</text>
</comment>
<dbReference type="GO" id="GO:0030655">
    <property type="term" value="P:beta-lactam antibiotic catabolic process"/>
    <property type="evidence" value="ECO:0007669"/>
    <property type="project" value="InterPro"/>
</dbReference>
<comment type="similarity">
    <text evidence="2">Belongs to the class-A beta-lactamase family.</text>
</comment>
<dbReference type="SUPFAM" id="SSF56601">
    <property type="entry name" value="beta-lactamase/transpeptidase-like"/>
    <property type="match status" value="1"/>
</dbReference>
<protein>
    <recommendedName>
        <fullName evidence="3">beta-lactamase</fullName>
        <ecNumber evidence="3">3.5.2.6</ecNumber>
    </recommendedName>
</protein>
<dbReference type="EMBL" id="JMCB01000005">
    <property type="protein sequence ID" value="KFE69070.1"/>
    <property type="molecule type" value="Genomic_DNA"/>
</dbReference>
<comment type="catalytic activity">
    <reaction evidence="1">
        <text>a beta-lactam + H2O = a substituted beta-amino acid</text>
        <dbReference type="Rhea" id="RHEA:20401"/>
        <dbReference type="ChEBI" id="CHEBI:15377"/>
        <dbReference type="ChEBI" id="CHEBI:35627"/>
        <dbReference type="ChEBI" id="CHEBI:140347"/>
        <dbReference type="EC" id="3.5.2.6"/>
    </reaction>
</comment>
<evidence type="ECO:0000256" key="1">
    <source>
        <dbReference type="ARBA" id="ARBA00001526"/>
    </source>
</evidence>
<dbReference type="AlphaFoldDB" id="A0A085WN07"/>
<dbReference type="InterPro" id="IPR045155">
    <property type="entry name" value="Beta-lactam_cat"/>
</dbReference>
<evidence type="ECO:0000256" key="3">
    <source>
        <dbReference type="ARBA" id="ARBA00012865"/>
    </source>
</evidence>
<accession>A0A085WN07</accession>
<evidence type="ECO:0000313" key="6">
    <source>
        <dbReference type="EMBL" id="KFE69070.1"/>
    </source>
</evidence>
<dbReference type="InterPro" id="IPR012338">
    <property type="entry name" value="Beta-lactam/transpept-like"/>
</dbReference>
<dbReference type="Proteomes" id="UP000028725">
    <property type="component" value="Unassembled WGS sequence"/>
</dbReference>